<evidence type="ECO:0000313" key="2">
    <source>
        <dbReference type="EMBL" id="EKG10436.1"/>
    </source>
</evidence>
<dbReference type="InParanoid" id="K2QKR2"/>
<dbReference type="Proteomes" id="UP000007129">
    <property type="component" value="Unassembled WGS sequence"/>
</dbReference>
<proteinExistence type="predicted"/>
<evidence type="ECO:0000256" key="1">
    <source>
        <dbReference type="SAM" id="MobiDB-lite"/>
    </source>
</evidence>
<dbReference type="EMBL" id="AHHD01000518">
    <property type="protein sequence ID" value="EKG10436.1"/>
    <property type="molecule type" value="Genomic_DNA"/>
</dbReference>
<feature type="region of interest" description="Disordered" evidence="1">
    <location>
        <begin position="61"/>
        <end position="90"/>
    </location>
</feature>
<sequence length="167" mass="18973">MGLLDEKGGRLWRDAGRAMGTLETSATRHCRHPGPDDVEGLLYQRHQGLRRTILRHFRPRSRADGPAATHQPRGCLRSPGARGHPATEPRRIGCRRHHGRQLGRLFPAHSRGLAEHRRIHGHRDRILRHPQPHLARARPCRPDLRRGRSVRVLTRCDPPGQTRPACG</sequence>
<dbReference type="HOGENOM" id="CLU_1594863_0_0_1"/>
<dbReference type="VEuPathDB" id="FungiDB:MPH_12535"/>
<evidence type="ECO:0000313" key="3">
    <source>
        <dbReference type="Proteomes" id="UP000007129"/>
    </source>
</evidence>
<organism evidence="2 3">
    <name type="scientific">Macrophomina phaseolina (strain MS6)</name>
    <name type="common">Charcoal rot fungus</name>
    <dbReference type="NCBI Taxonomy" id="1126212"/>
    <lineage>
        <taxon>Eukaryota</taxon>
        <taxon>Fungi</taxon>
        <taxon>Dikarya</taxon>
        <taxon>Ascomycota</taxon>
        <taxon>Pezizomycotina</taxon>
        <taxon>Dothideomycetes</taxon>
        <taxon>Dothideomycetes incertae sedis</taxon>
        <taxon>Botryosphaeriales</taxon>
        <taxon>Botryosphaeriaceae</taxon>
        <taxon>Macrophomina</taxon>
    </lineage>
</organism>
<comment type="caution">
    <text evidence="2">The sequence shown here is derived from an EMBL/GenBank/DDBJ whole genome shotgun (WGS) entry which is preliminary data.</text>
</comment>
<dbReference type="AlphaFoldDB" id="K2QKR2"/>
<name>K2QKR2_MACPH</name>
<accession>K2QKR2</accession>
<gene>
    <name evidence="2" type="ORF">MPH_12535</name>
</gene>
<protein>
    <submittedName>
        <fullName evidence="2">Uncharacterized protein</fullName>
    </submittedName>
</protein>
<reference evidence="2 3" key="1">
    <citation type="journal article" date="2012" name="BMC Genomics">
        <title>Tools to kill: Genome of one of the most destructive plant pathogenic fungi Macrophomina phaseolina.</title>
        <authorList>
            <person name="Islam M.S."/>
            <person name="Haque M.S."/>
            <person name="Islam M.M."/>
            <person name="Emdad E.M."/>
            <person name="Halim A."/>
            <person name="Hossen Q.M.M."/>
            <person name="Hossain M.Z."/>
            <person name="Ahmed B."/>
            <person name="Rahim S."/>
            <person name="Rahman M.S."/>
            <person name="Alam M.M."/>
            <person name="Hou S."/>
            <person name="Wan X."/>
            <person name="Saito J.A."/>
            <person name="Alam M."/>
        </authorList>
    </citation>
    <scope>NUCLEOTIDE SEQUENCE [LARGE SCALE GENOMIC DNA]</scope>
    <source>
        <strain evidence="2 3">MS6</strain>
    </source>
</reference>